<dbReference type="AlphaFoldDB" id="A0AAC9XMH9"/>
<evidence type="ECO:0000313" key="1">
    <source>
        <dbReference type="EMBL" id="ASJ95618.1"/>
    </source>
</evidence>
<dbReference type="EMBL" id="CP022272">
    <property type="protein sequence ID" value="ASJ95618.1"/>
    <property type="molecule type" value="Genomic_DNA"/>
</dbReference>
<proteinExistence type="predicted"/>
<name>A0AAC9XMH9_9GAMM</name>
<reference evidence="2 4" key="2">
    <citation type="submission" date="2019-06" db="EMBL/GenBank/DDBJ databases">
        <title>Complete genome of Shewanella marisflavi ECSMB14101, a mussel settlement-inducing bacterium isolated from East China Sea.</title>
        <authorList>
            <person name="Yang J."/>
            <person name="Liang X."/>
            <person name="Chang R."/>
            <person name="Peng L."/>
        </authorList>
    </citation>
    <scope>NUCLEOTIDE SEQUENCE [LARGE SCALE GENOMIC DNA]</scope>
    <source>
        <strain evidence="2 4">ECSMB14101</strain>
    </source>
</reference>
<dbReference type="EMBL" id="CP041153">
    <property type="protein sequence ID" value="QDF74174.1"/>
    <property type="molecule type" value="Genomic_DNA"/>
</dbReference>
<dbReference type="Pfam" id="PF09523">
    <property type="entry name" value="DUF2390"/>
    <property type="match status" value="1"/>
</dbReference>
<dbReference type="RefSeq" id="WP_033538717.1">
    <property type="nucleotide sequence ID" value="NZ_CP022272.1"/>
</dbReference>
<dbReference type="Proteomes" id="UP000198233">
    <property type="component" value="Chromosome"/>
</dbReference>
<gene>
    <name evidence="1" type="ORF">CFF01_02910</name>
    <name evidence="2" type="ORF">FGA12_02795</name>
</gene>
<reference evidence="1 3" key="1">
    <citation type="submission" date="2017-06" db="EMBL/GenBank/DDBJ databases">
        <title>Complete genome sequence of Shewanella marisflavi EP1 associated with anaerobic 2,4-dinitrotoluene reduction and salt tolerance.</title>
        <authorList>
            <person name="Huang J."/>
        </authorList>
    </citation>
    <scope>NUCLEOTIDE SEQUENCE [LARGE SCALE GENOMIC DNA]</scope>
    <source>
        <strain evidence="1 3">EP1</strain>
    </source>
</reference>
<evidence type="ECO:0000313" key="2">
    <source>
        <dbReference type="EMBL" id="QDF74174.1"/>
    </source>
</evidence>
<dbReference type="KEGG" id="smav:CFF01_02910"/>
<sequence length="151" mass="18109">MSHVNHFDASLWQTCDRLYEKGQLLYLKLQDDYGLNVNLLLLAQWLDEQHYYLSDQDWQELADQVAAWEEKVLKPYRRLRKLSKHNLAKAEYQQMLEVELMLERKSQAMILLQLRQLANEQRSANLPRYLALYQIDLKQYQQLAQTLTPIN</sequence>
<protein>
    <submittedName>
        <fullName evidence="1">TIGR02444 family protein</fullName>
    </submittedName>
</protein>
<organism evidence="1 3">
    <name type="scientific">Shewanella marisflavi</name>
    <dbReference type="NCBI Taxonomy" id="260364"/>
    <lineage>
        <taxon>Bacteria</taxon>
        <taxon>Pseudomonadati</taxon>
        <taxon>Pseudomonadota</taxon>
        <taxon>Gammaproteobacteria</taxon>
        <taxon>Alteromonadales</taxon>
        <taxon>Shewanellaceae</taxon>
        <taxon>Shewanella</taxon>
    </lineage>
</organism>
<dbReference type="NCBIfam" id="TIGR02444">
    <property type="entry name" value="TIGR02444 family protein"/>
    <property type="match status" value="1"/>
</dbReference>
<evidence type="ECO:0000313" key="3">
    <source>
        <dbReference type="Proteomes" id="UP000198233"/>
    </source>
</evidence>
<evidence type="ECO:0000313" key="4">
    <source>
        <dbReference type="Proteomes" id="UP000318758"/>
    </source>
</evidence>
<dbReference type="InterPro" id="IPR012659">
    <property type="entry name" value="CHP02444"/>
</dbReference>
<accession>A0AAC9XMH9</accession>
<keyword evidence="4" id="KW-1185">Reference proteome</keyword>
<dbReference type="Proteomes" id="UP000318758">
    <property type="component" value="Chromosome"/>
</dbReference>